<feature type="compositionally biased region" description="Basic and acidic residues" evidence="1">
    <location>
        <begin position="80"/>
        <end position="99"/>
    </location>
</feature>
<feature type="compositionally biased region" description="Basic and acidic residues" evidence="1">
    <location>
        <begin position="145"/>
        <end position="154"/>
    </location>
</feature>
<organism evidence="3 5">
    <name type="scientific">Adineta steineri</name>
    <dbReference type="NCBI Taxonomy" id="433720"/>
    <lineage>
        <taxon>Eukaryota</taxon>
        <taxon>Metazoa</taxon>
        <taxon>Spiralia</taxon>
        <taxon>Gnathifera</taxon>
        <taxon>Rotifera</taxon>
        <taxon>Eurotatoria</taxon>
        <taxon>Bdelloidea</taxon>
        <taxon>Adinetida</taxon>
        <taxon>Adinetidae</taxon>
        <taxon>Adineta</taxon>
    </lineage>
</organism>
<gene>
    <name evidence="3" type="ORF">IZO911_LOCUS44641</name>
    <name evidence="4" type="ORF">KXQ929_LOCUS40198</name>
</gene>
<evidence type="ECO:0000256" key="2">
    <source>
        <dbReference type="SAM" id="Phobius"/>
    </source>
</evidence>
<sequence>MVAKLFNIKRCIIDVNHQIIRHNHEVHVSGSSMKKLNAFASILTSCFKDVDKGDSPISKNDTNADPNKSRRGSTSDEDEKEKTPDEDGEEHTSDDDAKKNRSHTTVENVNETKRHRWVSKVDVGDSRKQSGNVPSSSSQSSKKTRSTENETVKEIDRFHPAHSEHEREVLNVYGKFLTLNRKRNTLVILIITVTVISAVIIAGFEGCFMANITVYADGPCPYYGAMDCYYGSSGTYFNCTPDISITLPASIKSATCFRWIGRDITVSDVMTQVGACTGLLTALGSVLEVFIRLLYFVFQQRLGVATGIRRVMEKTVGINKFTQPRYCGCCMLPCRFGTLNLRLYQHPFLVIFAFYAYAALPVIVIVSIVLMTKFQISVTSLTYIIMITVVLISCMGLLWILWEEDEIDLVIPGAWNDINDTFDSMKIPFSKLSPAIESIIPTKDMKRLKTFFDNQLKTAHSHIELTLKQLNKYTDDVLKATEHFENRLPVEKREQFKNRREHIRSENKNLHGAAEKIRLKQEAEKEKDIKNRKT</sequence>
<evidence type="ECO:0000313" key="4">
    <source>
        <dbReference type="EMBL" id="CAF4202778.1"/>
    </source>
</evidence>
<feature type="transmembrane region" description="Helical" evidence="2">
    <location>
        <begin position="185"/>
        <end position="204"/>
    </location>
</feature>
<dbReference type="Proteomes" id="UP000663868">
    <property type="component" value="Unassembled WGS sequence"/>
</dbReference>
<reference evidence="3" key="1">
    <citation type="submission" date="2021-02" db="EMBL/GenBank/DDBJ databases">
        <authorList>
            <person name="Nowell W R."/>
        </authorList>
    </citation>
    <scope>NUCLEOTIDE SEQUENCE</scope>
</reference>
<dbReference type="Proteomes" id="UP000663860">
    <property type="component" value="Unassembled WGS sequence"/>
</dbReference>
<dbReference type="AlphaFoldDB" id="A0A815SY53"/>
<keyword evidence="2" id="KW-0812">Transmembrane</keyword>
<evidence type="ECO:0000313" key="5">
    <source>
        <dbReference type="Proteomes" id="UP000663860"/>
    </source>
</evidence>
<evidence type="ECO:0000256" key="1">
    <source>
        <dbReference type="SAM" id="MobiDB-lite"/>
    </source>
</evidence>
<evidence type="ECO:0000313" key="3">
    <source>
        <dbReference type="EMBL" id="CAF1493999.1"/>
    </source>
</evidence>
<dbReference type="EMBL" id="CAJNOE010002847">
    <property type="protein sequence ID" value="CAF1493999.1"/>
    <property type="molecule type" value="Genomic_DNA"/>
</dbReference>
<feature type="transmembrane region" description="Helical" evidence="2">
    <location>
        <begin position="383"/>
        <end position="402"/>
    </location>
</feature>
<feature type="region of interest" description="Disordered" evidence="1">
    <location>
        <begin position="50"/>
        <end position="154"/>
    </location>
</feature>
<comment type="caution">
    <text evidence="3">The sequence shown here is derived from an EMBL/GenBank/DDBJ whole genome shotgun (WGS) entry which is preliminary data.</text>
</comment>
<feature type="compositionally biased region" description="Polar residues" evidence="1">
    <location>
        <begin position="57"/>
        <end position="66"/>
    </location>
</feature>
<accession>A0A815SY53</accession>
<feature type="transmembrane region" description="Helical" evidence="2">
    <location>
        <begin position="348"/>
        <end position="371"/>
    </location>
</feature>
<name>A0A815SY53_9BILA</name>
<keyword evidence="2" id="KW-1133">Transmembrane helix</keyword>
<protein>
    <submittedName>
        <fullName evidence="3">Uncharacterized protein</fullName>
    </submittedName>
</protein>
<feature type="region of interest" description="Disordered" evidence="1">
    <location>
        <begin position="497"/>
        <end position="534"/>
    </location>
</feature>
<keyword evidence="2" id="KW-0472">Membrane</keyword>
<proteinExistence type="predicted"/>
<dbReference type="EMBL" id="CAJOBB010008171">
    <property type="protein sequence ID" value="CAF4202778.1"/>
    <property type="molecule type" value="Genomic_DNA"/>
</dbReference>